<evidence type="ECO:0000313" key="3">
    <source>
        <dbReference type="Proteomes" id="UP001232750"/>
    </source>
</evidence>
<organism evidence="2 3">
    <name type="scientific">Gordonibacter faecis</name>
    <dbReference type="NCBI Taxonomy" id="3047475"/>
    <lineage>
        <taxon>Bacteria</taxon>
        <taxon>Bacillati</taxon>
        <taxon>Actinomycetota</taxon>
        <taxon>Coriobacteriia</taxon>
        <taxon>Eggerthellales</taxon>
        <taxon>Eggerthellaceae</taxon>
        <taxon>Gordonibacter</taxon>
    </lineage>
</organism>
<dbReference type="InterPro" id="IPR046062">
    <property type="entry name" value="DUF6020"/>
</dbReference>
<dbReference type="EMBL" id="JASJEU010000018">
    <property type="protein sequence ID" value="MDJ1650923.1"/>
    <property type="molecule type" value="Genomic_DNA"/>
</dbReference>
<proteinExistence type="predicted"/>
<gene>
    <name evidence="2" type="ORF">QNJ86_08945</name>
</gene>
<feature type="transmembrane region" description="Helical" evidence="1">
    <location>
        <begin position="504"/>
        <end position="526"/>
    </location>
</feature>
<keyword evidence="1" id="KW-1133">Transmembrane helix</keyword>
<sequence length="591" mass="64459">MTKQWCTTHARKARAPERIPCSRYRLTWSLSLGFVLAYTYALADLLARPLTSSDIPVPSPLVCAVPAAIPLGLLLAALLYAAARAAPSLLRRASTATPRALRVLDLSFTPRGVARATGVIVLLWLPWIAFAFPCYGDWDSVWQLFQFATPAPVSYQPMGIDQVYNAQFIDHKPVFTTLVYGLFWRLGTFLGSQQLGFWLYAMLLCLATAAALAVGCCYGEKLGVPAPIRLACLLFVALMPAIPRNAVTLQNDMLFAPCFAVYFLCYVEFFRARVQGRELPARGYLVVLVLACALCVLTKKAGGWLMLLSAVPLICACSGQRVRTALVTLVPWVVCAVLVPALAYPAFGVVPGGKQEMLSLPLQQVATVYAERPDDLSAQERASIEAVLPVREAAEDLNPTLADPVKKRFIQTATTGEIGAFLVTWAALGVRHPVIYAEAALNLIYPLLAPVRTYDLPSLSCDFCVPEMAEFEGPANIVLDSPPFCKAMTQVMNRMYDLMASMPLGILFTSGLYGGWLVAAVTSLFIYKARHHLWVLTPILVSFLIILVSPTAAARYVYPFIAAVPLLVAVTLFAIKAPREGEKEPPTPPKV</sequence>
<keyword evidence="3" id="KW-1185">Reference proteome</keyword>
<feature type="transmembrane region" description="Helical" evidence="1">
    <location>
        <begin position="26"/>
        <end position="47"/>
    </location>
</feature>
<reference evidence="2 3" key="1">
    <citation type="submission" date="2023-05" db="EMBL/GenBank/DDBJ databases">
        <title>Gordonibacter KGMB12511T sp. nov., isolated from faeces of healthy Korean.</title>
        <authorList>
            <person name="Kim H.S."/>
            <person name="Kim J.-S."/>
            <person name="Suh M.K."/>
            <person name="Eom M.K."/>
            <person name="Do H.E."/>
            <person name="Lee J.-S."/>
        </authorList>
    </citation>
    <scope>NUCLEOTIDE SEQUENCE [LARGE SCALE GENOMIC DNA]</scope>
    <source>
        <strain evidence="2 3">KGMB12511</strain>
    </source>
</reference>
<accession>A0ABT7DN06</accession>
<keyword evidence="1" id="KW-0812">Transmembrane</keyword>
<evidence type="ECO:0000313" key="2">
    <source>
        <dbReference type="EMBL" id="MDJ1650923.1"/>
    </source>
</evidence>
<feature type="transmembrane region" description="Helical" evidence="1">
    <location>
        <begin position="112"/>
        <end position="132"/>
    </location>
</feature>
<feature type="transmembrane region" description="Helical" evidence="1">
    <location>
        <begin position="326"/>
        <end position="347"/>
    </location>
</feature>
<name>A0ABT7DN06_9ACTN</name>
<dbReference type="Pfam" id="PF19484">
    <property type="entry name" value="DUF6020"/>
    <property type="match status" value="1"/>
</dbReference>
<feature type="transmembrane region" description="Helical" evidence="1">
    <location>
        <begin position="197"/>
        <end position="219"/>
    </location>
</feature>
<protein>
    <submittedName>
        <fullName evidence="2">DUF6020 family protein</fullName>
    </submittedName>
</protein>
<feature type="transmembrane region" description="Helical" evidence="1">
    <location>
        <begin position="279"/>
        <end position="297"/>
    </location>
</feature>
<feature type="transmembrane region" description="Helical" evidence="1">
    <location>
        <begin position="254"/>
        <end position="272"/>
    </location>
</feature>
<feature type="transmembrane region" description="Helical" evidence="1">
    <location>
        <begin position="226"/>
        <end position="242"/>
    </location>
</feature>
<dbReference type="Proteomes" id="UP001232750">
    <property type="component" value="Unassembled WGS sequence"/>
</dbReference>
<comment type="caution">
    <text evidence="2">The sequence shown here is derived from an EMBL/GenBank/DDBJ whole genome shotgun (WGS) entry which is preliminary data.</text>
</comment>
<evidence type="ECO:0000256" key="1">
    <source>
        <dbReference type="SAM" id="Phobius"/>
    </source>
</evidence>
<feature type="transmembrane region" description="Helical" evidence="1">
    <location>
        <begin position="533"/>
        <end position="550"/>
    </location>
</feature>
<keyword evidence="1" id="KW-0472">Membrane</keyword>
<feature type="transmembrane region" description="Helical" evidence="1">
    <location>
        <begin position="59"/>
        <end position="82"/>
    </location>
</feature>
<feature type="transmembrane region" description="Helical" evidence="1">
    <location>
        <begin position="556"/>
        <end position="575"/>
    </location>
</feature>
<dbReference type="RefSeq" id="WP_283832267.1">
    <property type="nucleotide sequence ID" value="NZ_JASJEU010000018.1"/>
</dbReference>